<evidence type="ECO:0000256" key="3">
    <source>
        <dbReference type="PIRSR" id="PIRSR623088-1"/>
    </source>
</evidence>
<dbReference type="GO" id="GO:0007165">
    <property type="term" value="P:signal transduction"/>
    <property type="evidence" value="ECO:0007669"/>
    <property type="project" value="InterPro"/>
</dbReference>
<proteinExistence type="predicted"/>
<evidence type="ECO:0000256" key="2">
    <source>
        <dbReference type="ARBA" id="ARBA00022801"/>
    </source>
</evidence>
<feature type="binding site" evidence="4">
    <location>
        <position position="131"/>
    </location>
    <ligand>
        <name>Zn(2+)</name>
        <dbReference type="ChEBI" id="CHEBI:29105"/>
        <label>1</label>
    </ligand>
</feature>
<feature type="binding site" evidence="4">
    <location>
        <position position="132"/>
    </location>
    <ligand>
        <name>Zn(2+)</name>
        <dbReference type="ChEBI" id="CHEBI:29105"/>
        <label>2</label>
    </ligand>
</feature>
<dbReference type="SUPFAM" id="SSF109604">
    <property type="entry name" value="HD-domain/PDEase-like"/>
    <property type="match status" value="1"/>
</dbReference>
<evidence type="ECO:0000256" key="5">
    <source>
        <dbReference type="SAM" id="MobiDB-lite"/>
    </source>
</evidence>
<feature type="region of interest" description="Disordered" evidence="5">
    <location>
        <begin position="473"/>
        <end position="492"/>
    </location>
</feature>
<keyword evidence="1 4" id="KW-0479">Metal-binding</keyword>
<dbReference type="InterPro" id="IPR002073">
    <property type="entry name" value="PDEase_catalytic_dom"/>
</dbReference>
<dbReference type="PRINTS" id="PR00387">
    <property type="entry name" value="PDIESTERASE1"/>
</dbReference>
<dbReference type="GO" id="GO:0046872">
    <property type="term" value="F:metal ion binding"/>
    <property type="evidence" value="ECO:0007669"/>
    <property type="project" value="UniProtKB-KW"/>
</dbReference>
<name>A0AAN7DBU0_9FUNG</name>
<dbReference type="InterPro" id="IPR036971">
    <property type="entry name" value="PDEase_catalytic_dom_sf"/>
</dbReference>
<dbReference type="Gene3D" id="1.10.1300.10">
    <property type="entry name" value="3'5'-cyclic nucleotide phosphodiesterase, catalytic domain"/>
    <property type="match status" value="1"/>
</dbReference>
<comment type="caution">
    <text evidence="7">The sequence shown here is derived from an EMBL/GenBank/DDBJ whole genome shotgun (WGS) entry which is preliminary data.</text>
</comment>
<accession>A0AAN7DBU0</accession>
<dbReference type="PROSITE" id="PS51845">
    <property type="entry name" value="PDEASE_I_2"/>
    <property type="match status" value="1"/>
</dbReference>
<keyword evidence="2" id="KW-0378">Hydrolase</keyword>
<evidence type="ECO:0000259" key="6">
    <source>
        <dbReference type="PROSITE" id="PS51845"/>
    </source>
</evidence>
<feature type="binding site" evidence="4">
    <location>
        <position position="132"/>
    </location>
    <ligand>
        <name>Zn(2+)</name>
        <dbReference type="ChEBI" id="CHEBI:29105"/>
        <label>1</label>
    </ligand>
</feature>
<gene>
    <name evidence="7" type="ORF">ATC70_006082</name>
</gene>
<keyword evidence="8" id="KW-1185">Reference proteome</keyword>
<evidence type="ECO:0000313" key="7">
    <source>
        <dbReference type="EMBL" id="KAK4514074.1"/>
    </source>
</evidence>
<dbReference type="SMART" id="SM00471">
    <property type="entry name" value="HDc"/>
    <property type="match status" value="1"/>
</dbReference>
<dbReference type="EMBL" id="JASEJX010000016">
    <property type="protein sequence ID" value="KAK4514074.1"/>
    <property type="molecule type" value="Genomic_DNA"/>
</dbReference>
<feature type="active site" description="Proton donor" evidence="3">
    <location>
        <position position="91"/>
    </location>
</feature>
<evidence type="ECO:0000256" key="1">
    <source>
        <dbReference type="ARBA" id="ARBA00022723"/>
    </source>
</evidence>
<organism evidence="7 8">
    <name type="scientific">Mucor velutinosus</name>
    <dbReference type="NCBI Taxonomy" id="708070"/>
    <lineage>
        <taxon>Eukaryota</taxon>
        <taxon>Fungi</taxon>
        <taxon>Fungi incertae sedis</taxon>
        <taxon>Mucoromycota</taxon>
        <taxon>Mucoromycotina</taxon>
        <taxon>Mucoromycetes</taxon>
        <taxon>Mucorales</taxon>
        <taxon>Mucorineae</taxon>
        <taxon>Mucoraceae</taxon>
        <taxon>Mucor</taxon>
    </lineage>
</organism>
<feature type="compositionally biased region" description="Basic and acidic residues" evidence="5">
    <location>
        <begin position="483"/>
        <end position="492"/>
    </location>
</feature>
<evidence type="ECO:0000313" key="8">
    <source>
        <dbReference type="Proteomes" id="UP001304243"/>
    </source>
</evidence>
<dbReference type="AlphaFoldDB" id="A0AAN7DBU0"/>
<dbReference type="GO" id="GO:0004114">
    <property type="term" value="F:3',5'-cyclic-nucleotide phosphodiesterase activity"/>
    <property type="evidence" value="ECO:0007669"/>
    <property type="project" value="InterPro"/>
</dbReference>
<dbReference type="Proteomes" id="UP001304243">
    <property type="component" value="Unassembled WGS sequence"/>
</dbReference>
<protein>
    <recommendedName>
        <fullName evidence="6">PDEase domain-containing protein</fullName>
    </recommendedName>
</protein>
<reference evidence="7 8" key="1">
    <citation type="submission" date="2022-11" db="EMBL/GenBank/DDBJ databases">
        <title>Mucor velutinosus strain NIH1002 WGS.</title>
        <authorList>
            <person name="Subramanian P."/>
            <person name="Mullikin J.C."/>
            <person name="Segre J.A."/>
            <person name="Zelazny A.M."/>
        </authorList>
    </citation>
    <scope>NUCLEOTIDE SEQUENCE [LARGE SCALE GENOMIC DNA]</scope>
    <source>
        <strain evidence="7 8">NIH1002</strain>
    </source>
</reference>
<sequence length="507" mass="56547">MLILKHNKAELTSDELIQIERKYLRWMTEHDDANTNAIEVNVLDCTMTDLYGYLLGIFSKLDVFDTLKISTCQFLDFLIDVQRTYQNTPYHSFYHAADVVVVLYYIVLDLKAKKYFSDNEIAILFIAAICHDAGHTGYNNDYHVKLKTDLAIRYNNISVLESLSVEIALGLLEKHQITNSINPDLIKSLILATDMTVHYDLLSEAGVLEDLVSAVNFWDDDEQDNFSDMGESLAVSETLSMSVQQQHLSSLSYNNSSSVKEGFIQFNDDSAKSPHSPLDQSQRLSFACILLHAADISNTVRSWPISKQWSDLIVQEFFRQGDAEKLAGLQVSPGMDRDLATQASISLKFGDFVVKPYFEALTGLLPRAQVFLDTLQDNREEWLKLKASPFSTSITNYFNSYLSSRFSIATPTPSAATSTATTPSSSKIRKVSVPAGTVAIPLTHAAAVAASADNATVKPMPILRTSSHASALLESPHTSVSSELRRNSADFRKERSRVPTKQHHIQI</sequence>
<feature type="binding site" evidence="4">
    <location>
        <position position="295"/>
    </location>
    <ligand>
        <name>Zn(2+)</name>
        <dbReference type="ChEBI" id="CHEBI:29105"/>
        <label>1</label>
    </ligand>
</feature>
<dbReference type="RefSeq" id="XP_064680740.1">
    <property type="nucleotide sequence ID" value="XM_064825363.1"/>
</dbReference>
<dbReference type="InterPro" id="IPR003607">
    <property type="entry name" value="HD/PDEase_dom"/>
</dbReference>
<dbReference type="CDD" id="cd00077">
    <property type="entry name" value="HDc"/>
    <property type="match status" value="1"/>
</dbReference>
<feature type="binding site" evidence="4">
    <location>
        <position position="95"/>
    </location>
    <ligand>
        <name>Zn(2+)</name>
        <dbReference type="ChEBI" id="CHEBI:29105"/>
        <label>1</label>
    </ligand>
</feature>
<evidence type="ECO:0000256" key="4">
    <source>
        <dbReference type="PIRSR" id="PIRSR623088-3"/>
    </source>
</evidence>
<dbReference type="InterPro" id="IPR023088">
    <property type="entry name" value="PDEase"/>
</dbReference>
<dbReference type="GeneID" id="89949768"/>
<dbReference type="PANTHER" id="PTHR11347">
    <property type="entry name" value="CYCLIC NUCLEOTIDE PHOSPHODIESTERASE"/>
    <property type="match status" value="1"/>
</dbReference>
<feature type="domain" description="PDEase" evidence="6">
    <location>
        <begin position="12"/>
        <end position="389"/>
    </location>
</feature>
<dbReference type="Pfam" id="PF00233">
    <property type="entry name" value="PDEase_I"/>
    <property type="match status" value="1"/>
</dbReference>